<sequence length="332" mass="36638">MSDGPGEEVLWSAVDQATRAPSVHNTQPWRWRWEPGAVWLYADWGRQLPVADPRGWDVLMSCGAALHHLRVALAAAGWATEVRRLPDPTDGSLLAAVRTHPHQPTEEERRTASTIPERRSDRRRYDLWQVPTALIREMEERAAEQGVTVRPVTDPATRYRLVSAMREAAERQESDEAYLSELAAWSGRLSHDVEGVPAANTLAPGAGDPDVPTRRFPGGELPRSPRQLNDPDAGTLLVLGSAREDRMSWLRAGEALSAVLLCAAEHGLVSCPLSQALEVPITRDALRERVLDAETYPHIVVRVGCPLLNAPPLAETPRRPLAEIVERAAPVR</sequence>
<gene>
    <name evidence="2" type="ORF">G443_001390</name>
</gene>
<dbReference type="RefSeq" id="WP_026420509.1">
    <property type="nucleotide sequence ID" value="NZ_AUBJ02000001.1"/>
</dbReference>
<organism evidence="2 3">
    <name type="scientific">Actinoalloteichus caeruleus DSM 43889</name>
    <dbReference type="NCBI Taxonomy" id="1120930"/>
    <lineage>
        <taxon>Bacteria</taxon>
        <taxon>Bacillati</taxon>
        <taxon>Actinomycetota</taxon>
        <taxon>Actinomycetes</taxon>
        <taxon>Pseudonocardiales</taxon>
        <taxon>Pseudonocardiaceae</taxon>
        <taxon>Actinoalloteichus</taxon>
        <taxon>Actinoalloteichus cyanogriseus</taxon>
    </lineage>
</organism>
<evidence type="ECO:0000313" key="3">
    <source>
        <dbReference type="Proteomes" id="UP000791080"/>
    </source>
</evidence>
<keyword evidence="3" id="KW-1185">Reference proteome</keyword>
<evidence type="ECO:0000313" key="2">
    <source>
        <dbReference type="EMBL" id="MCP2331120.1"/>
    </source>
</evidence>
<evidence type="ECO:0008006" key="4">
    <source>
        <dbReference type="Google" id="ProtNLM"/>
    </source>
</evidence>
<dbReference type="Gene3D" id="3.40.109.10">
    <property type="entry name" value="NADH Oxidase"/>
    <property type="match status" value="1"/>
</dbReference>
<dbReference type="SUPFAM" id="SSF55469">
    <property type="entry name" value="FMN-dependent nitroreductase-like"/>
    <property type="match status" value="2"/>
</dbReference>
<dbReference type="InterPro" id="IPR050627">
    <property type="entry name" value="Nitroreductase/BluB"/>
</dbReference>
<reference evidence="2 3" key="2">
    <citation type="submission" date="2022-06" db="EMBL/GenBank/DDBJ databases">
        <title>Genomic Encyclopedia of Type Strains, Phase I: the one thousand microbial genomes (KMG-I) project.</title>
        <authorList>
            <person name="Kyrpides N."/>
        </authorList>
    </citation>
    <scope>NUCLEOTIDE SEQUENCE [LARGE SCALE GENOMIC DNA]</scope>
    <source>
        <strain evidence="2 3">DSM 43889</strain>
    </source>
</reference>
<dbReference type="EMBL" id="AUBJ02000001">
    <property type="protein sequence ID" value="MCP2331120.1"/>
    <property type="molecule type" value="Genomic_DNA"/>
</dbReference>
<dbReference type="NCBIfam" id="NF047509">
    <property type="entry name" value="Rv3131_FMN_oxido"/>
    <property type="match status" value="1"/>
</dbReference>
<comment type="caution">
    <text evidence="2">The sequence shown here is derived from an EMBL/GenBank/DDBJ whole genome shotgun (WGS) entry which is preliminary data.</text>
</comment>
<dbReference type="InterPro" id="IPR000415">
    <property type="entry name" value="Nitroreductase-like"/>
</dbReference>
<evidence type="ECO:0000256" key="1">
    <source>
        <dbReference type="SAM" id="MobiDB-lite"/>
    </source>
</evidence>
<dbReference type="PANTHER" id="PTHR23026:SF123">
    <property type="entry name" value="NAD(P)H NITROREDUCTASE RV3131-RELATED"/>
    <property type="match status" value="1"/>
</dbReference>
<protein>
    <recommendedName>
        <fullName evidence="4">Nitroreductase family protein</fullName>
    </recommendedName>
</protein>
<name>A0ABT1JF43_ACTCY</name>
<dbReference type="Proteomes" id="UP000791080">
    <property type="component" value="Unassembled WGS sequence"/>
</dbReference>
<reference evidence="2 3" key="1">
    <citation type="submission" date="2013-07" db="EMBL/GenBank/DDBJ databases">
        <authorList>
            <consortium name="DOE Joint Genome Institute"/>
            <person name="Reeve W."/>
            <person name="Huntemann M."/>
            <person name="Han J."/>
            <person name="Chen A."/>
            <person name="Kyrpides N."/>
            <person name="Mavromatis K."/>
            <person name="Markowitz V."/>
            <person name="Palaniappan K."/>
            <person name="Ivanova N."/>
            <person name="Schaumberg A."/>
            <person name="Pati A."/>
            <person name="Liolios K."/>
            <person name="Nordberg H.P."/>
            <person name="Cantor M.N."/>
            <person name="Hua S.X."/>
            <person name="Woyke T."/>
        </authorList>
    </citation>
    <scope>NUCLEOTIDE SEQUENCE [LARGE SCALE GENOMIC DNA]</scope>
    <source>
        <strain evidence="2 3">DSM 43889</strain>
    </source>
</reference>
<accession>A0ABT1JF43</accession>
<dbReference type="PANTHER" id="PTHR23026">
    <property type="entry name" value="NADPH NITROREDUCTASE"/>
    <property type="match status" value="1"/>
</dbReference>
<feature type="region of interest" description="Disordered" evidence="1">
    <location>
        <begin position="199"/>
        <end position="232"/>
    </location>
</feature>
<proteinExistence type="predicted"/>